<organism evidence="1 2">
    <name type="scientific">Kipferlia bialata</name>
    <dbReference type="NCBI Taxonomy" id="797122"/>
    <lineage>
        <taxon>Eukaryota</taxon>
        <taxon>Metamonada</taxon>
        <taxon>Carpediemonas-like organisms</taxon>
        <taxon>Kipferlia</taxon>
    </lineage>
</organism>
<dbReference type="EMBL" id="BDIP01007573">
    <property type="protein sequence ID" value="GCA64535.1"/>
    <property type="molecule type" value="Genomic_DNA"/>
</dbReference>
<feature type="non-terminal residue" evidence="1">
    <location>
        <position position="32"/>
    </location>
</feature>
<dbReference type="AlphaFoldDB" id="A0A391NTK3"/>
<protein>
    <submittedName>
        <fullName evidence="1">Uncharacterized protein</fullName>
    </submittedName>
</protein>
<evidence type="ECO:0000313" key="2">
    <source>
        <dbReference type="Proteomes" id="UP000265618"/>
    </source>
</evidence>
<proteinExistence type="predicted"/>
<sequence>MPRAGDAEFEVVLSRLLAQQKGTISATNGAVQ</sequence>
<reference evidence="1 2" key="1">
    <citation type="journal article" date="2018" name="PLoS ONE">
        <title>The draft genome of Kipferlia bialata reveals reductive genome evolution in fornicate parasites.</title>
        <authorList>
            <person name="Tanifuji G."/>
            <person name="Takabayashi S."/>
            <person name="Kume K."/>
            <person name="Takagi M."/>
            <person name="Nakayama T."/>
            <person name="Kamikawa R."/>
            <person name="Inagaki Y."/>
            <person name="Hashimoto T."/>
        </authorList>
    </citation>
    <scope>NUCLEOTIDE SEQUENCE [LARGE SCALE GENOMIC DNA]</scope>
    <source>
        <strain evidence="1">NY0173</strain>
    </source>
</reference>
<gene>
    <name evidence="1" type="ORF">KIPB_014570</name>
</gene>
<keyword evidence="2" id="KW-1185">Reference proteome</keyword>
<name>A0A391NTK3_9EUKA</name>
<comment type="caution">
    <text evidence="1">The sequence shown here is derived from an EMBL/GenBank/DDBJ whole genome shotgun (WGS) entry which is preliminary data.</text>
</comment>
<dbReference type="Proteomes" id="UP000265618">
    <property type="component" value="Unassembled WGS sequence"/>
</dbReference>
<evidence type="ECO:0000313" key="1">
    <source>
        <dbReference type="EMBL" id="GCA64535.1"/>
    </source>
</evidence>
<accession>A0A391NTK3</accession>